<dbReference type="EMBL" id="SRLO01000538">
    <property type="protein sequence ID" value="TNN52691.1"/>
    <property type="molecule type" value="Genomic_DNA"/>
</dbReference>
<keyword evidence="2 8" id="KW-0808">Transferase</keyword>
<reference evidence="11 12" key="1">
    <citation type="submission" date="2019-03" db="EMBL/GenBank/DDBJ databases">
        <title>First draft genome of Liparis tanakae, snailfish: a comprehensive survey of snailfish specific genes.</title>
        <authorList>
            <person name="Kim W."/>
            <person name="Song I."/>
            <person name="Jeong J.-H."/>
            <person name="Kim D."/>
            <person name="Kim S."/>
            <person name="Ryu S."/>
            <person name="Song J.Y."/>
            <person name="Lee S.K."/>
        </authorList>
    </citation>
    <scope>NUCLEOTIDE SEQUENCE [LARGE SCALE GENOMIC DNA]</scope>
    <source>
        <tissue evidence="11">Muscle</tissue>
    </source>
</reference>
<dbReference type="GO" id="GO:0061630">
    <property type="term" value="F:ubiquitin protein ligase activity"/>
    <property type="evidence" value="ECO:0007669"/>
    <property type="project" value="UniProtKB-UniRule"/>
</dbReference>
<comment type="subcellular location">
    <subcellularLocation>
        <location evidence="8">Cytoplasm</location>
    </subcellularLocation>
</comment>
<evidence type="ECO:0000256" key="8">
    <source>
        <dbReference type="RuleBase" id="RU369081"/>
    </source>
</evidence>
<dbReference type="GO" id="GO:0005737">
    <property type="term" value="C:cytoplasm"/>
    <property type="evidence" value="ECO:0007669"/>
    <property type="project" value="UniProtKB-SubCell"/>
</dbReference>
<keyword evidence="12" id="KW-1185">Reference proteome</keyword>
<dbReference type="SUPFAM" id="SSF57850">
    <property type="entry name" value="RING/U-box"/>
    <property type="match status" value="1"/>
</dbReference>
<protein>
    <recommendedName>
        <fullName evidence="8">E3 ubiquitin-protein ligase</fullName>
        <ecNumber evidence="8">2.3.2.27</ecNumber>
    </recommendedName>
    <alternativeName>
        <fullName evidence="8">RING-type E3 ubiquitin transferase</fullName>
    </alternativeName>
</protein>
<dbReference type="PANTHER" id="PTHR22996">
    <property type="entry name" value="MAHOGUNIN"/>
    <property type="match status" value="1"/>
</dbReference>
<comment type="catalytic activity">
    <reaction evidence="1 8">
        <text>S-ubiquitinyl-[E2 ubiquitin-conjugating enzyme]-L-cysteine + [acceptor protein]-L-lysine = [E2 ubiquitin-conjugating enzyme]-L-cysteine + N(6)-ubiquitinyl-[acceptor protein]-L-lysine.</text>
        <dbReference type="EC" id="2.3.2.27"/>
    </reaction>
</comment>
<evidence type="ECO:0000256" key="4">
    <source>
        <dbReference type="ARBA" id="ARBA00022771"/>
    </source>
</evidence>
<keyword evidence="3 8" id="KW-0479">Metal-binding</keyword>
<evidence type="ECO:0000256" key="9">
    <source>
        <dbReference type="SAM" id="MobiDB-lite"/>
    </source>
</evidence>
<keyword evidence="8" id="KW-0963">Cytoplasm</keyword>
<proteinExistence type="predicted"/>
<dbReference type="InterPro" id="IPR045194">
    <property type="entry name" value="MGRN1/RNF157-like"/>
</dbReference>
<feature type="compositionally biased region" description="Acidic residues" evidence="9">
    <location>
        <begin position="586"/>
        <end position="600"/>
    </location>
</feature>
<dbReference type="Pfam" id="PF13920">
    <property type="entry name" value="zf-C3HC4_3"/>
    <property type="match status" value="1"/>
</dbReference>
<evidence type="ECO:0000256" key="5">
    <source>
        <dbReference type="ARBA" id="ARBA00022786"/>
    </source>
</evidence>
<dbReference type="EC" id="2.3.2.27" evidence="8"/>
<evidence type="ECO:0000256" key="2">
    <source>
        <dbReference type="ARBA" id="ARBA00022679"/>
    </source>
</evidence>
<gene>
    <name evidence="11" type="primary">RNF157</name>
    <name evidence="11" type="ORF">EYF80_037071</name>
</gene>
<dbReference type="FunFam" id="3.30.40.10:FF:000013">
    <property type="entry name" value="E3 ubiquitin-protein ligase MGRN1 isoform 1"/>
    <property type="match status" value="1"/>
</dbReference>
<sequence length="734" mass="79503">MGALTSRQNIGVEEVDIPSSSVYRYPPKSGSYFASHFIMGGEKFDSTHPEGYLFGENTDLNFLGTRPVAFPYAAPPPQEPVKTLRSLINIRKDTLRLVRCSEDLKLPGDEEAGKNRACYNVEFTFDADTQVAITIYYQAIEEFHNGVPVYLPQDGSLQSETVHFKRGVGQQFCLPSHTVNLSEWADEELLFDVDKEVFPMVVQAVVDEGEEHLGHSHILLATFEKHMDGSYCVKPLKQKQVVDGVSYLLQEIYGIENKYNSQESKVADDEISDNSAECVVCLSDVRDTLILPCRHLCLCNACADTLRYQANCCPICRLPFRALLQIRAMRKKLSPLSPTSFNPVITSQTSDSEEHSASEHIPPGYEVVSLLEALNGPLSTSSVNPPPLNSGPSHVSGVLPPYSSEPHPAPDRSISPLDQSNSSQGLKLKKSGSKSLSQNSSVLPEEEDEKSCSESEADRHKLTVDQQESGVTPDSENLTLSSSGAIDQSKGDHLLYVCSAVGNSVKEGTTFANVDGLPRGNQAIESPPTRSPTVMCVSVCLSDPVSNSLVQSVMSLASSHSQHSHISTDTMSSMSGSYLAGAEGEPGGDEGGDAEGEENQDAPMESRGPSQQDGEFSQEPKYSVAVEEQDSEGNDVTEEDCSSPSNGKGGRSRCPELANNNQGVALCDTPSLGLDNEQATDSRFAGLMYLGGYMPVVEPLPPHTSTININLEEQGPENRDGQSPKHPRRGPLIV</sequence>
<keyword evidence="6 8" id="KW-0862">Zinc</keyword>
<dbReference type="PROSITE" id="PS50089">
    <property type="entry name" value="ZF_RING_2"/>
    <property type="match status" value="1"/>
</dbReference>
<dbReference type="Gene3D" id="3.30.40.10">
    <property type="entry name" value="Zinc/RING finger domain, C3HC4 (zinc finger)"/>
    <property type="match status" value="1"/>
</dbReference>
<evidence type="ECO:0000259" key="10">
    <source>
        <dbReference type="PROSITE" id="PS50089"/>
    </source>
</evidence>
<dbReference type="Proteomes" id="UP000314294">
    <property type="component" value="Unassembled WGS sequence"/>
</dbReference>
<comment type="function">
    <text evidence="8">E3 ubiquitin ligase.</text>
</comment>
<feature type="compositionally biased region" description="Acidic residues" evidence="9">
    <location>
        <begin position="627"/>
        <end position="641"/>
    </location>
</feature>
<evidence type="ECO:0000313" key="11">
    <source>
        <dbReference type="EMBL" id="TNN52691.1"/>
    </source>
</evidence>
<dbReference type="PANTHER" id="PTHR22996:SF1">
    <property type="entry name" value="E3 UBIQUITIN LIGASE RNF157"/>
    <property type="match status" value="1"/>
</dbReference>
<dbReference type="OrthoDB" id="10014838at2759"/>
<dbReference type="InterPro" id="IPR001841">
    <property type="entry name" value="Znf_RING"/>
</dbReference>
<feature type="compositionally biased region" description="Basic and acidic residues" evidence="9">
    <location>
        <begin position="450"/>
        <end position="463"/>
    </location>
</feature>
<dbReference type="GO" id="GO:0008270">
    <property type="term" value="F:zinc ion binding"/>
    <property type="evidence" value="ECO:0007669"/>
    <property type="project" value="UniProtKB-KW"/>
</dbReference>
<evidence type="ECO:0000256" key="1">
    <source>
        <dbReference type="ARBA" id="ARBA00000900"/>
    </source>
</evidence>
<organism evidence="11 12">
    <name type="scientific">Liparis tanakae</name>
    <name type="common">Tanaka's snailfish</name>
    <dbReference type="NCBI Taxonomy" id="230148"/>
    <lineage>
        <taxon>Eukaryota</taxon>
        <taxon>Metazoa</taxon>
        <taxon>Chordata</taxon>
        <taxon>Craniata</taxon>
        <taxon>Vertebrata</taxon>
        <taxon>Euteleostomi</taxon>
        <taxon>Actinopterygii</taxon>
        <taxon>Neopterygii</taxon>
        <taxon>Teleostei</taxon>
        <taxon>Neoteleostei</taxon>
        <taxon>Acanthomorphata</taxon>
        <taxon>Eupercaria</taxon>
        <taxon>Perciformes</taxon>
        <taxon>Cottioidei</taxon>
        <taxon>Cottales</taxon>
        <taxon>Liparidae</taxon>
        <taxon>Liparis</taxon>
    </lineage>
</organism>
<feature type="compositionally biased region" description="Polar residues" evidence="9">
    <location>
        <begin position="464"/>
        <end position="486"/>
    </location>
</feature>
<keyword evidence="5 8" id="KW-0833">Ubl conjugation pathway</keyword>
<dbReference type="Pfam" id="PF26192">
    <property type="entry name" value="RNF157-like_N"/>
    <property type="match status" value="1"/>
</dbReference>
<feature type="region of interest" description="Disordered" evidence="9">
    <location>
        <begin position="701"/>
        <end position="734"/>
    </location>
</feature>
<dbReference type="InterPro" id="IPR058981">
    <property type="entry name" value="MGRN1/RNF157-like_N"/>
</dbReference>
<dbReference type="AlphaFoldDB" id="A0A4Z2GHM0"/>
<name>A0A4Z2GHM0_9TELE</name>
<accession>A0A4Z2GHM0</accession>
<evidence type="ECO:0000256" key="3">
    <source>
        <dbReference type="ARBA" id="ARBA00022723"/>
    </source>
</evidence>
<comment type="caution">
    <text evidence="11">The sequence shown here is derived from an EMBL/GenBank/DDBJ whole genome shotgun (WGS) entry which is preliminary data.</text>
</comment>
<evidence type="ECO:0000256" key="6">
    <source>
        <dbReference type="ARBA" id="ARBA00022833"/>
    </source>
</evidence>
<feature type="compositionally biased region" description="Polar residues" evidence="9">
    <location>
        <begin position="564"/>
        <end position="576"/>
    </location>
</feature>
<evidence type="ECO:0000313" key="12">
    <source>
        <dbReference type="Proteomes" id="UP000314294"/>
    </source>
</evidence>
<feature type="region of interest" description="Disordered" evidence="9">
    <location>
        <begin position="340"/>
        <end position="360"/>
    </location>
</feature>
<feature type="region of interest" description="Disordered" evidence="9">
    <location>
        <begin position="564"/>
        <end position="656"/>
    </location>
</feature>
<keyword evidence="4 7" id="KW-0863">Zinc-finger</keyword>
<dbReference type="InterPro" id="IPR013083">
    <property type="entry name" value="Znf_RING/FYVE/PHD"/>
</dbReference>
<feature type="compositionally biased region" description="Basic residues" evidence="9">
    <location>
        <begin position="725"/>
        <end position="734"/>
    </location>
</feature>
<dbReference type="CDD" id="cd16817">
    <property type="entry name" value="mRING-HC-C3HC5_RNF157"/>
    <property type="match status" value="1"/>
</dbReference>
<feature type="region of interest" description="Disordered" evidence="9">
    <location>
        <begin position="378"/>
        <end position="486"/>
    </location>
</feature>
<feature type="compositionally biased region" description="Polar residues" evidence="9">
    <location>
        <begin position="340"/>
        <end position="350"/>
    </location>
</feature>
<evidence type="ECO:0000256" key="7">
    <source>
        <dbReference type="PROSITE-ProRule" id="PRU00175"/>
    </source>
</evidence>
<feature type="domain" description="RING-type" evidence="10">
    <location>
        <begin position="278"/>
        <end position="317"/>
    </location>
</feature>
<dbReference type="GO" id="GO:0016567">
    <property type="term" value="P:protein ubiquitination"/>
    <property type="evidence" value="ECO:0007669"/>
    <property type="project" value="UniProtKB-UniRule"/>
</dbReference>